<dbReference type="AlphaFoldDB" id="A0A1M5MP27"/>
<dbReference type="Proteomes" id="UP000184226">
    <property type="component" value="Unassembled WGS sequence"/>
</dbReference>
<sequence>MPVQDQASTLAFLADPANYGEPASPVAIIETHISVVFLVGRRAYKLKRAVCLPYVDFSTAQRRLAACEKELELNRRTAAALYIAVHAIRRGADGRLAFADQGELVDAVVEMARFDEETLFDRMAARGQLTPALATELARGIARFHAGADIDHRRRGAANIMSVLDINEQSLAATRIFAPDDVARLNAALRAALRRHEALLDARAQAGKVRRCHGDLHLGNICLVNGAPTLFDCLEFNDALATIDVLYDLAFLVMDLWRCGRESIANLVLNRYLDERDEADGLPLMPFFMSLRAAVRAHVVAARAETAGEGDRAASIREARAFMGLALRLLEPAPARLVAIAGLSGTGKSTLAAALACRIGPAPGARILASDRIRKRIHGVSAETSLPQDAYAAQASEQVYAILAREARAILATGHAVIADAVFLRPEDRERIEQSALDAGVPFAGLRLEASPAELFTRVEARRGDISDANADVLRLQLARRQESDGWTRIQADDGIAAVVARASAALRCD</sequence>
<dbReference type="InterPro" id="IPR011009">
    <property type="entry name" value="Kinase-like_dom_sf"/>
</dbReference>
<dbReference type="Pfam" id="PF13671">
    <property type="entry name" value="AAA_33"/>
    <property type="match status" value="1"/>
</dbReference>
<evidence type="ECO:0000259" key="1">
    <source>
        <dbReference type="Pfam" id="PF01636"/>
    </source>
</evidence>
<gene>
    <name evidence="2" type="ORF">SAMN04488135_101271</name>
</gene>
<name>A0A1M5MP27_9BURK</name>
<dbReference type="OrthoDB" id="9810277at2"/>
<dbReference type="Gene3D" id="3.90.1200.10">
    <property type="match status" value="1"/>
</dbReference>
<protein>
    <recommendedName>
        <fullName evidence="1">Aminoglycoside phosphotransferase domain-containing protein</fullName>
    </recommendedName>
</protein>
<organism evidence="2 3">
    <name type="scientific">Pollutimonas bauzanensis</name>
    <dbReference type="NCBI Taxonomy" id="658167"/>
    <lineage>
        <taxon>Bacteria</taxon>
        <taxon>Pseudomonadati</taxon>
        <taxon>Pseudomonadota</taxon>
        <taxon>Betaproteobacteria</taxon>
        <taxon>Burkholderiales</taxon>
        <taxon>Alcaligenaceae</taxon>
        <taxon>Pollutimonas</taxon>
    </lineage>
</organism>
<dbReference type="SUPFAM" id="SSF56112">
    <property type="entry name" value="Protein kinase-like (PK-like)"/>
    <property type="match status" value="1"/>
</dbReference>
<dbReference type="InterPro" id="IPR052732">
    <property type="entry name" value="Cell-binding_unc_protein"/>
</dbReference>
<dbReference type="SUPFAM" id="SSF52540">
    <property type="entry name" value="P-loop containing nucleoside triphosphate hydrolases"/>
    <property type="match status" value="1"/>
</dbReference>
<proteinExistence type="predicted"/>
<dbReference type="InterPro" id="IPR002575">
    <property type="entry name" value="Aminoglycoside_PTrfase"/>
</dbReference>
<dbReference type="PANTHER" id="PTHR43883:SF1">
    <property type="entry name" value="GLUCONOKINASE"/>
    <property type="match status" value="1"/>
</dbReference>
<dbReference type="PANTHER" id="PTHR43883">
    <property type="entry name" value="SLR0207 PROTEIN"/>
    <property type="match status" value="1"/>
</dbReference>
<reference evidence="2 3" key="1">
    <citation type="submission" date="2016-11" db="EMBL/GenBank/DDBJ databases">
        <authorList>
            <person name="Jaros S."/>
            <person name="Januszkiewicz K."/>
            <person name="Wedrychowicz H."/>
        </authorList>
    </citation>
    <scope>NUCLEOTIDE SEQUENCE [LARGE SCALE GENOMIC DNA]</scope>
    <source>
        <strain evidence="2 3">CGMCC 1.10190</strain>
    </source>
</reference>
<feature type="domain" description="Aminoglycoside phosphotransferase" evidence="1">
    <location>
        <begin position="62"/>
        <end position="280"/>
    </location>
</feature>
<dbReference type="RefSeq" id="WP_073101233.1">
    <property type="nucleotide sequence ID" value="NZ_FQXE01000001.1"/>
</dbReference>
<dbReference type="InterPro" id="IPR027417">
    <property type="entry name" value="P-loop_NTPase"/>
</dbReference>
<evidence type="ECO:0000313" key="2">
    <source>
        <dbReference type="EMBL" id="SHG78802.1"/>
    </source>
</evidence>
<keyword evidence="3" id="KW-1185">Reference proteome</keyword>
<dbReference type="Pfam" id="PF01636">
    <property type="entry name" value="APH"/>
    <property type="match status" value="1"/>
</dbReference>
<evidence type="ECO:0000313" key="3">
    <source>
        <dbReference type="Proteomes" id="UP000184226"/>
    </source>
</evidence>
<accession>A0A1M5MP27</accession>
<dbReference type="EMBL" id="FQXE01000001">
    <property type="protein sequence ID" value="SHG78802.1"/>
    <property type="molecule type" value="Genomic_DNA"/>
</dbReference>
<dbReference type="STRING" id="658167.SAMN04488135_101271"/>
<dbReference type="Gene3D" id="3.40.50.300">
    <property type="entry name" value="P-loop containing nucleotide triphosphate hydrolases"/>
    <property type="match status" value="1"/>
</dbReference>